<dbReference type="Proteomes" id="UP000197269">
    <property type="component" value="Unassembled WGS sequence"/>
</dbReference>
<evidence type="ECO:0000313" key="1">
    <source>
        <dbReference type="EMBL" id="OWO93114.1"/>
    </source>
</evidence>
<comment type="caution">
    <text evidence="1">The sequence shown here is derived from an EMBL/GenBank/DDBJ whole genome shotgun (WGS) entry which is preliminary data.</text>
</comment>
<proteinExistence type="predicted"/>
<protein>
    <submittedName>
        <fullName evidence="1">Uncharacterized protein</fullName>
    </submittedName>
</protein>
<reference evidence="1 2" key="1">
    <citation type="submission" date="2017-03" db="EMBL/GenBank/DDBJ databases">
        <title>Genome of strain Rhizobium sp. CNPSo 668.</title>
        <authorList>
            <person name="Ribeiro R."/>
        </authorList>
    </citation>
    <scope>NUCLEOTIDE SEQUENCE [LARGE SCALE GENOMIC DNA]</scope>
    <source>
        <strain evidence="1 2">CNPSo 668</strain>
    </source>
</reference>
<gene>
    <name evidence="1" type="ORF">B5E41_20130</name>
</gene>
<name>A0A246DS25_9HYPH</name>
<dbReference type="EMBL" id="MXPU01000013">
    <property type="protein sequence ID" value="OWO93114.1"/>
    <property type="molecule type" value="Genomic_DNA"/>
</dbReference>
<evidence type="ECO:0000313" key="2">
    <source>
        <dbReference type="Proteomes" id="UP000197269"/>
    </source>
</evidence>
<accession>A0A246DS25</accession>
<sequence>MRFKWKGWSTEFALGNASETSRGTFVGLFAPICAFRRLPFYFYSTTIIFPLRYEGRFHKAIKPFRQVGA</sequence>
<dbReference type="AlphaFoldDB" id="A0A246DS25"/>
<organism evidence="1 2">
    <name type="scientific">Rhizobium esperanzae</name>
    <dbReference type="NCBI Taxonomy" id="1967781"/>
    <lineage>
        <taxon>Bacteria</taxon>
        <taxon>Pseudomonadati</taxon>
        <taxon>Pseudomonadota</taxon>
        <taxon>Alphaproteobacteria</taxon>
        <taxon>Hyphomicrobiales</taxon>
        <taxon>Rhizobiaceae</taxon>
        <taxon>Rhizobium/Agrobacterium group</taxon>
        <taxon>Rhizobium</taxon>
    </lineage>
</organism>